<organism evidence="1 2">
    <name type="scientific">Subtercola lobariae</name>
    <dbReference type="NCBI Taxonomy" id="1588641"/>
    <lineage>
        <taxon>Bacteria</taxon>
        <taxon>Bacillati</taxon>
        <taxon>Actinomycetota</taxon>
        <taxon>Actinomycetes</taxon>
        <taxon>Micrococcales</taxon>
        <taxon>Microbacteriaceae</taxon>
        <taxon>Subtercola</taxon>
    </lineage>
</organism>
<evidence type="ECO:0000313" key="1">
    <source>
        <dbReference type="EMBL" id="GGF29177.1"/>
    </source>
</evidence>
<protein>
    <recommendedName>
        <fullName evidence="3">DUF3800 domain-containing protein</fullName>
    </recommendedName>
</protein>
<dbReference type="AlphaFoldDB" id="A0A917B753"/>
<accession>A0A917B753</accession>
<dbReference type="EMBL" id="BMGP01000004">
    <property type="protein sequence ID" value="GGF29177.1"/>
    <property type="molecule type" value="Genomic_DNA"/>
</dbReference>
<dbReference type="InterPro" id="IPR024524">
    <property type="entry name" value="DUF3800"/>
</dbReference>
<evidence type="ECO:0008006" key="3">
    <source>
        <dbReference type="Google" id="ProtNLM"/>
    </source>
</evidence>
<name>A0A917B753_9MICO</name>
<dbReference type="Proteomes" id="UP000598775">
    <property type="component" value="Unassembled WGS sequence"/>
</dbReference>
<reference evidence="1 2" key="1">
    <citation type="journal article" date="2014" name="Int. J. Syst. Evol. Microbiol.">
        <title>Complete genome sequence of Corynebacterium casei LMG S-19264T (=DSM 44701T), isolated from a smear-ripened cheese.</title>
        <authorList>
            <consortium name="US DOE Joint Genome Institute (JGI-PGF)"/>
            <person name="Walter F."/>
            <person name="Albersmeier A."/>
            <person name="Kalinowski J."/>
            <person name="Ruckert C."/>
        </authorList>
    </citation>
    <scope>NUCLEOTIDE SEQUENCE [LARGE SCALE GENOMIC DNA]</scope>
    <source>
        <strain evidence="1 2">CGMCC 1.12976</strain>
    </source>
</reference>
<comment type="caution">
    <text evidence="1">The sequence shown here is derived from an EMBL/GenBank/DDBJ whole genome shotgun (WGS) entry which is preliminary data.</text>
</comment>
<proteinExistence type="predicted"/>
<dbReference type="RefSeq" id="WP_188678400.1">
    <property type="nucleotide sequence ID" value="NZ_BMGP01000004.1"/>
</dbReference>
<sequence length="181" mass="20693">MSSFSPRVHVFIDESKSNGYMIAAASTTANRARVDVELRKLNRAGQRRIHFKNEQTASRRRLLSRLCELPVRVQLYSVRRLPDKLAREICLNELVKDLAESRASRLVIERDDSLVSADRRMIRTALETHNYVEHLSYAHVSPSDEPLLWVSDAVAWCFQAGGDWVRRASPLVRGHTKLGRA</sequence>
<keyword evidence="2" id="KW-1185">Reference proteome</keyword>
<gene>
    <name evidence="1" type="ORF">GCM10011399_22880</name>
</gene>
<dbReference type="Pfam" id="PF12686">
    <property type="entry name" value="DUF3800"/>
    <property type="match status" value="1"/>
</dbReference>
<evidence type="ECO:0000313" key="2">
    <source>
        <dbReference type="Proteomes" id="UP000598775"/>
    </source>
</evidence>